<keyword evidence="2" id="KW-0645">Protease</keyword>
<feature type="binding site" evidence="8">
    <location>
        <position position="114"/>
    </location>
    <ligand>
        <name>Ca(2+)</name>
        <dbReference type="ChEBI" id="CHEBI:29108"/>
        <label>3</label>
    </ligand>
</feature>
<dbReference type="EMBL" id="JAEAOA010000726">
    <property type="protein sequence ID" value="KAK3606987.1"/>
    <property type="molecule type" value="Genomic_DNA"/>
</dbReference>
<feature type="binding site" evidence="8">
    <location>
        <position position="122"/>
    </location>
    <ligand>
        <name>Zn(2+)</name>
        <dbReference type="ChEBI" id="CHEBI:29105"/>
        <label>1</label>
    </ligand>
</feature>
<feature type="binding site" evidence="8">
    <location>
        <position position="168"/>
    </location>
    <ligand>
        <name>Zn(2+)</name>
        <dbReference type="ChEBI" id="CHEBI:29105"/>
        <label>2</label>
        <note>catalytic</note>
    </ligand>
</feature>
<comment type="cofactor">
    <cofactor evidence="8">
        <name>Zn(2+)</name>
        <dbReference type="ChEBI" id="CHEBI:29105"/>
    </cofactor>
    <text evidence="8">Binds 2 Zn(2+) ions per subunit.</text>
</comment>
<dbReference type="PANTHER" id="PTHR10201:SF331">
    <property type="entry name" value="MATRIX METALLOPROTEINASE-14-LIKE ISOFORM X1"/>
    <property type="match status" value="1"/>
</dbReference>
<evidence type="ECO:0000313" key="10">
    <source>
        <dbReference type="EMBL" id="KAK3606987.1"/>
    </source>
</evidence>
<dbReference type="InterPro" id="IPR021190">
    <property type="entry name" value="Pept_M10A"/>
</dbReference>
<keyword evidence="3 8" id="KW-0479">Metal-binding</keyword>
<feature type="binding site" evidence="8">
    <location>
        <position position="97"/>
    </location>
    <ligand>
        <name>Ca(2+)</name>
        <dbReference type="ChEBI" id="CHEBI:29108"/>
        <label>2</label>
    </ligand>
</feature>
<reference evidence="10" key="1">
    <citation type="journal article" date="2021" name="Genome Biol. Evol.">
        <title>A High-Quality Reference Genome for a Parasitic Bivalve with Doubly Uniparental Inheritance (Bivalvia: Unionida).</title>
        <authorList>
            <person name="Smith C.H."/>
        </authorList>
    </citation>
    <scope>NUCLEOTIDE SEQUENCE</scope>
    <source>
        <strain evidence="10">CHS0354</strain>
    </source>
</reference>
<dbReference type="InterPro" id="IPR024079">
    <property type="entry name" value="MetalloPept_cat_dom_sf"/>
</dbReference>
<keyword evidence="8" id="KW-0106">Calcium</keyword>
<dbReference type="SUPFAM" id="SSF55486">
    <property type="entry name" value="Metalloproteases ('zincins'), catalytic domain"/>
    <property type="match status" value="1"/>
</dbReference>
<dbReference type="InterPro" id="IPR036365">
    <property type="entry name" value="PGBD-like_sf"/>
</dbReference>
<name>A0AAE0TAP9_9BIVA</name>
<evidence type="ECO:0000256" key="8">
    <source>
        <dbReference type="PIRSR" id="PIRSR621190-2"/>
    </source>
</evidence>
<evidence type="ECO:0000259" key="9">
    <source>
        <dbReference type="SMART" id="SM00235"/>
    </source>
</evidence>
<feature type="binding site" evidence="8">
    <location>
        <position position="135"/>
    </location>
    <ligand>
        <name>Ca(2+)</name>
        <dbReference type="ChEBI" id="CHEBI:29108"/>
        <label>1</label>
    </ligand>
</feature>
<feature type="binding site" evidence="8">
    <location>
        <position position="115"/>
    </location>
    <ligand>
        <name>Ca(2+)</name>
        <dbReference type="ChEBI" id="CHEBI:29108"/>
        <label>3</label>
    </ligand>
</feature>
<feature type="binding site" evidence="8">
    <location>
        <position position="134"/>
    </location>
    <ligand>
        <name>Ca(2+)</name>
        <dbReference type="ChEBI" id="CHEBI:29108"/>
        <label>3</label>
    </ligand>
</feature>
<dbReference type="GO" id="GO:0031012">
    <property type="term" value="C:extracellular matrix"/>
    <property type="evidence" value="ECO:0007669"/>
    <property type="project" value="InterPro"/>
</dbReference>
<dbReference type="PRINTS" id="PR00138">
    <property type="entry name" value="MATRIXIN"/>
</dbReference>
<dbReference type="InterPro" id="IPR033739">
    <property type="entry name" value="M10A_MMP"/>
</dbReference>
<feature type="binding site" evidence="8">
    <location>
        <position position="117"/>
    </location>
    <ligand>
        <name>Ca(2+)</name>
        <dbReference type="ChEBI" id="CHEBI:29108"/>
        <label>3</label>
    </ligand>
</feature>
<dbReference type="GO" id="GO:0004222">
    <property type="term" value="F:metalloendopeptidase activity"/>
    <property type="evidence" value="ECO:0007669"/>
    <property type="project" value="InterPro"/>
</dbReference>
<dbReference type="InterPro" id="IPR001818">
    <property type="entry name" value="Pept_M10_metallopeptidase"/>
</dbReference>
<evidence type="ECO:0000256" key="6">
    <source>
        <dbReference type="ARBA" id="ARBA00023049"/>
    </source>
</evidence>
<dbReference type="PANTHER" id="PTHR10201">
    <property type="entry name" value="MATRIX METALLOPROTEINASE"/>
    <property type="match status" value="1"/>
</dbReference>
<feature type="binding site" evidence="8">
    <location>
        <position position="132"/>
    </location>
    <ligand>
        <name>Zn(2+)</name>
        <dbReference type="ChEBI" id="CHEBI:29105"/>
        <label>1</label>
    </ligand>
</feature>
<comment type="caution">
    <text evidence="10">The sequence shown here is derived from an EMBL/GenBank/DDBJ whole genome shotgun (WGS) entry which is preliminary data.</text>
</comment>
<feature type="binding site" evidence="8">
    <location>
        <position position="176"/>
    </location>
    <ligand>
        <name>Zn(2+)</name>
        <dbReference type="ChEBI" id="CHEBI:29105"/>
        <label>2</label>
        <note>catalytic</note>
    </ligand>
</feature>
<dbReference type="SUPFAM" id="SSF47090">
    <property type="entry name" value="PGBD-like"/>
    <property type="match status" value="1"/>
</dbReference>
<feature type="binding site" evidence="8">
    <location>
        <position position="109"/>
    </location>
    <ligand>
        <name>Zn(2+)</name>
        <dbReference type="ChEBI" id="CHEBI:29105"/>
        <label>1</label>
    </ligand>
</feature>
<reference evidence="10" key="3">
    <citation type="submission" date="2023-05" db="EMBL/GenBank/DDBJ databases">
        <authorList>
            <person name="Smith C.H."/>
        </authorList>
    </citation>
    <scope>NUCLEOTIDE SEQUENCE</scope>
    <source>
        <strain evidence="10">CHS0354</strain>
        <tissue evidence="10">Mantle</tissue>
    </source>
</reference>
<dbReference type="SMART" id="SM00235">
    <property type="entry name" value="ZnMc"/>
    <property type="match status" value="1"/>
</dbReference>
<dbReference type="AlphaFoldDB" id="A0AAE0TAP9"/>
<dbReference type="GO" id="GO:0008270">
    <property type="term" value="F:zinc ion binding"/>
    <property type="evidence" value="ECO:0007669"/>
    <property type="project" value="InterPro"/>
</dbReference>
<feature type="binding site" evidence="8">
    <location>
        <position position="137"/>
    </location>
    <ligand>
        <name>Ca(2+)</name>
        <dbReference type="ChEBI" id="CHEBI:29108"/>
        <label>1</label>
    </ligand>
</feature>
<dbReference type="Proteomes" id="UP001195483">
    <property type="component" value="Unassembled WGS sequence"/>
</dbReference>
<feature type="binding site" evidence="8">
    <location>
        <position position="137"/>
    </location>
    <ligand>
        <name>Ca(2+)</name>
        <dbReference type="ChEBI" id="CHEBI:29108"/>
        <label>3</label>
    </ligand>
</feature>
<evidence type="ECO:0000256" key="5">
    <source>
        <dbReference type="ARBA" id="ARBA00022833"/>
    </source>
</evidence>
<feature type="binding site" evidence="8">
    <location>
        <position position="128"/>
    </location>
    <ligand>
        <name>Ca(2+)</name>
        <dbReference type="ChEBI" id="CHEBI:29108"/>
        <label>2</label>
    </ligand>
</feature>
<organism evidence="10 11">
    <name type="scientific">Potamilus streckersoni</name>
    <dbReference type="NCBI Taxonomy" id="2493646"/>
    <lineage>
        <taxon>Eukaryota</taxon>
        <taxon>Metazoa</taxon>
        <taxon>Spiralia</taxon>
        <taxon>Lophotrochozoa</taxon>
        <taxon>Mollusca</taxon>
        <taxon>Bivalvia</taxon>
        <taxon>Autobranchia</taxon>
        <taxon>Heteroconchia</taxon>
        <taxon>Palaeoheterodonta</taxon>
        <taxon>Unionida</taxon>
        <taxon>Unionoidea</taxon>
        <taxon>Unionidae</taxon>
        <taxon>Ambleminae</taxon>
        <taxon>Lampsilini</taxon>
        <taxon>Potamilus</taxon>
    </lineage>
</organism>
<evidence type="ECO:0000256" key="2">
    <source>
        <dbReference type="ARBA" id="ARBA00022670"/>
    </source>
</evidence>
<evidence type="ECO:0000256" key="4">
    <source>
        <dbReference type="ARBA" id="ARBA00022801"/>
    </source>
</evidence>
<dbReference type="GO" id="GO:0005615">
    <property type="term" value="C:extracellular space"/>
    <property type="evidence" value="ECO:0007669"/>
    <property type="project" value="TreeGrafter"/>
</dbReference>
<evidence type="ECO:0000256" key="7">
    <source>
        <dbReference type="PIRSR" id="PIRSR621190-1"/>
    </source>
</evidence>
<keyword evidence="6" id="KW-0482">Metalloprotease</keyword>
<feature type="domain" description="Peptidase metallopeptidase" evidence="9">
    <location>
        <begin position="42"/>
        <end position="202"/>
    </location>
</feature>
<dbReference type="GO" id="GO:0030574">
    <property type="term" value="P:collagen catabolic process"/>
    <property type="evidence" value="ECO:0007669"/>
    <property type="project" value="TreeGrafter"/>
</dbReference>
<accession>A0AAE0TAP9</accession>
<sequence>MFQEMANLKVTGKLNSETLSSMSQTRCGFQDNNKKGSENYVAVEPWPKKKLSWKMEKYATTKKLTQTEQRDAMARALDLWANKTNLKFNYVKSGSADIVINFFAGAHGDGQPFDGPSGVLAHAELPTGGTVHFDDKENWFLNRKGQKSGIELFIVAAHEFGHTLGLVHTNVRGALMYPFYSYSPNLSLHKDDIKGIQSLYGKPGKSKNPGKRE</sequence>
<keyword evidence="4" id="KW-0378">Hydrolase</keyword>
<dbReference type="CDD" id="cd04278">
    <property type="entry name" value="ZnMc_MMP"/>
    <property type="match status" value="1"/>
</dbReference>
<feature type="binding site" description="in inhibited form" evidence="8">
    <location>
        <position position="27"/>
    </location>
    <ligand>
        <name>Zn(2+)</name>
        <dbReference type="ChEBI" id="CHEBI:29105"/>
        <label>2</label>
        <note>catalytic</note>
    </ligand>
</feature>
<feature type="binding site" evidence="8">
    <location>
        <position position="107"/>
    </location>
    <ligand>
        <name>Zn(2+)</name>
        <dbReference type="ChEBI" id="CHEBI:29105"/>
        <label>1</label>
    </ligand>
</feature>
<protein>
    <recommendedName>
        <fullName evidence="9">Peptidase metallopeptidase domain-containing protein</fullName>
    </recommendedName>
</protein>
<dbReference type="GO" id="GO:0006508">
    <property type="term" value="P:proteolysis"/>
    <property type="evidence" value="ECO:0007669"/>
    <property type="project" value="UniProtKB-KW"/>
</dbReference>
<reference evidence="10" key="2">
    <citation type="journal article" date="2021" name="Genome Biol. Evol.">
        <title>Developing a high-quality reference genome for a parasitic bivalve with doubly uniparental inheritance (Bivalvia: Unionida).</title>
        <authorList>
            <person name="Smith C.H."/>
        </authorList>
    </citation>
    <scope>NUCLEOTIDE SEQUENCE</scope>
    <source>
        <strain evidence="10">CHS0354</strain>
        <tissue evidence="10">Mantle</tissue>
    </source>
</reference>
<comment type="cofactor">
    <cofactor evidence="8">
        <name>Ca(2+)</name>
        <dbReference type="ChEBI" id="CHEBI:29108"/>
    </cofactor>
    <text evidence="8">Can bind about 5 Ca(2+) ions per subunit.</text>
</comment>
<keyword evidence="5 8" id="KW-0862">Zinc</keyword>
<evidence type="ECO:0000256" key="3">
    <source>
        <dbReference type="ARBA" id="ARBA00022723"/>
    </source>
</evidence>
<dbReference type="GO" id="GO:0030198">
    <property type="term" value="P:extracellular matrix organization"/>
    <property type="evidence" value="ECO:0007669"/>
    <property type="project" value="TreeGrafter"/>
</dbReference>
<feature type="active site" evidence="7">
    <location>
        <position position="159"/>
    </location>
</feature>
<evidence type="ECO:0000256" key="1">
    <source>
        <dbReference type="ARBA" id="ARBA00010370"/>
    </source>
</evidence>
<dbReference type="Gene3D" id="3.40.390.10">
    <property type="entry name" value="Collagenase (Catalytic Domain)"/>
    <property type="match status" value="1"/>
</dbReference>
<dbReference type="Pfam" id="PF00413">
    <property type="entry name" value="Peptidase_M10"/>
    <property type="match status" value="1"/>
</dbReference>
<evidence type="ECO:0000313" key="11">
    <source>
        <dbReference type="Proteomes" id="UP001195483"/>
    </source>
</evidence>
<feature type="binding site" evidence="8">
    <location>
        <position position="158"/>
    </location>
    <ligand>
        <name>Zn(2+)</name>
        <dbReference type="ChEBI" id="CHEBI:29105"/>
        <label>2</label>
        <note>catalytic</note>
    </ligand>
</feature>
<feature type="binding site" evidence="8">
    <location>
        <position position="162"/>
    </location>
    <ligand>
        <name>Zn(2+)</name>
        <dbReference type="ChEBI" id="CHEBI:29105"/>
        <label>2</label>
        <note>catalytic</note>
    </ligand>
</feature>
<comment type="similarity">
    <text evidence="1">Belongs to the peptidase M10A family.</text>
</comment>
<gene>
    <name evidence="10" type="ORF">CHS0354_011854</name>
</gene>
<dbReference type="InterPro" id="IPR006026">
    <property type="entry name" value="Peptidase_Metallo"/>
</dbReference>
<keyword evidence="11" id="KW-1185">Reference proteome</keyword>
<proteinExistence type="inferred from homology"/>